<dbReference type="PANTHER" id="PTHR18945">
    <property type="entry name" value="NEUROTRANSMITTER GATED ION CHANNEL"/>
    <property type="match status" value="1"/>
</dbReference>
<dbReference type="GO" id="GO:0005230">
    <property type="term" value="F:extracellular ligand-gated monoatomic ion channel activity"/>
    <property type="evidence" value="ECO:0007669"/>
    <property type="project" value="InterPro"/>
</dbReference>
<evidence type="ECO:0000256" key="5">
    <source>
        <dbReference type="ARBA" id="ARBA00022989"/>
    </source>
</evidence>
<evidence type="ECO:0000256" key="4">
    <source>
        <dbReference type="ARBA" id="ARBA00022729"/>
    </source>
</evidence>
<dbReference type="CDD" id="cd19063">
    <property type="entry name" value="LGIC_TM_5-HT3"/>
    <property type="match status" value="1"/>
</dbReference>
<keyword evidence="30" id="KW-1185">Reference proteome</keyword>
<dbReference type="FunFam" id="1.20.58.390:FF:000020">
    <property type="entry name" value="5-hydroxytryptamine (serotonin) receptor 3A"/>
    <property type="match status" value="1"/>
</dbReference>
<dbReference type="AlphaFoldDB" id="A0A6P8PG60"/>
<evidence type="ECO:0000256" key="23">
    <source>
        <dbReference type="ARBA" id="ARBA00068982"/>
    </source>
</evidence>
<evidence type="ECO:0000256" key="27">
    <source>
        <dbReference type="RuleBase" id="RU000687"/>
    </source>
</evidence>
<keyword evidence="13" id="KW-1071">Ligand-gated ion channel</keyword>
<evidence type="ECO:0000256" key="24">
    <source>
        <dbReference type="ARBA" id="ARBA00078864"/>
    </source>
</evidence>
<evidence type="ECO:0000256" key="14">
    <source>
        <dbReference type="ARBA" id="ARBA00023303"/>
    </source>
</evidence>
<dbReference type="InterPro" id="IPR008133">
    <property type="entry name" value="5HT3_rcpt_A"/>
</dbReference>
<proteinExistence type="inferred from homology"/>
<reference evidence="31" key="1">
    <citation type="submission" date="2025-08" db="UniProtKB">
        <authorList>
            <consortium name="RefSeq"/>
        </authorList>
    </citation>
    <scope>IDENTIFICATION</scope>
</reference>
<evidence type="ECO:0000256" key="9">
    <source>
        <dbReference type="ARBA" id="ARBA00023157"/>
    </source>
</evidence>
<comment type="catalytic activity">
    <reaction evidence="16">
        <text>Mg(2+)(in) = Mg(2+)(out)</text>
        <dbReference type="Rhea" id="RHEA:29827"/>
        <dbReference type="ChEBI" id="CHEBI:18420"/>
    </reaction>
</comment>
<feature type="domain" description="Neurotransmitter-gated ion-channel transmembrane" evidence="29">
    <location>
        <begin position="260"/>
        <end position="468"/>
    </location>
</feature>
<feature type="transmembrane region" description="Helical" evidence="27">
    <location>
        <begin position="289"/>
        <end position="306"/>
    </location>
</feature>
<evidence type="ECO:0000313" key="30">
    <source>
        <dbReference type="Proteomes" id="UP000515159"/>
    </source>
</evidence>
<keyword evidence="8 27" id="KW-0472">Membrane</keyword>
<dbReference type="InterPro" id="IPR006202">
    <property type="entry name" value="Neur_chan_lig-bd"/>
</dbReference>
<comment type="subcellular location">
    <subcellularLocation>
        <location evidence="15">Postsynaptic cell membrane</location>
        <topology evidence="15">Multi-pass membrane protein</topology>
    </subcellularLocation>
</comment>
<evidence type="ECO:0000256" key="21">
    <source>
        <dbReference type="ARBA" id="ARBA00061202"/>
    </source>
</evidence>
<keyword evidence="7 27" id="KW-0406">Ion transport</keyword>
<dbReference type="PRINTS" id="PR01708">
    <property type="entry name" value="5HT3RECEPTOR"/>
</dbReference>
<evidence type="ECO:0000256" key="7">
    <source>
        <dbReference type="ARBA" id="ARBA00023065"/>
    </source>
</evidence>
<keyword evidence="10" id="KW-0675">Receptor</keyword>
<keyword evidence="2" id="KW-1003">Cell membrane</keyword>
<evidence type="ECO:0000256" key="3">
    <source>
        <dbReference type="ARBA" id="ARBA00022692"/>
    </source>
</evidence>
<dbReference type="RefSeq" id="XP_033774596.1">
    <property type="nucleotide sequence ID" value="XM_033918705.1"/>
</dbReference>
<evidence type="ECO:0000256" key="2">
    <source>
        <dbReference type="ARBA" id="ARBA00022475"/>
    </source>
</evidence>
<comment type="catalytic activity">
    <reaction evidence="17">
        <text>K(+)(in) = K(+)(out)</text>
        <dbReference type="Rhea" id="RHEA:29463"/>
        <dbReference type="ChEBI" id="CHEBI:29103"/>
    </reaction>
</comment>
<evidence type="ECO:0000256" key="10">
    <source>
        <dbReference type="ARBA" id="ARBA00023170"/>
    </source>
</evidence>
<evidence type="ECO:0000256" key="13">
    <source>
        <dbReference type="ARBA" id="ARBA00023286"/>
    </source>
</evidence>
<evidence type="ECO:0000256" key="22">
    <source>
        <dbReference type="ARBA" id="ARBA00061864"/>
    </source>
</evidence>
<keyword evidence="1 27" id="KW-0813">Transport</keyword>
<evidence type="ECO:0000256" key="8">
    <source>
        <dbReference type="ARBA" id="ARBA00023136"/>
    </source>
</evidence>
<dbReference type="InterPro" id="IPR036719">
    <property type="entry name" value="Neuro-gated_channel_TM_sf"/>
</dbReference>
<evidence type="ECO:0000256" key="25">
    <source>
        <dbReference type="ARBA" id="ARBA00080492"/>
    </source>
</evidence>
<comment type="function">
    <text evidence="20">Forms serotonin (5-hydroxytryptamine/5-HT3)-activated cation-selective channel complexes, which when activated cause fast, depolarizing responses in neurons.</text>
</comment>
<feature type="transmembrane region" description="Helical" evidence="27">
    <location>
        <begin position="456"/>
        <end position="480"/>
    </location>
</feature>
<protein>
    <recommendedName>
        <fullName evidence="23">5-hydroxytryptamine receptor 3A</fullName>
    </recommendedName>
    <alternativeName>
        <fullName evidence="25">5-hydroxytryptamine receptor 3</fullName>
    </alternativeName>
    <alternativeName>
        <fullName evidence="24">Serotonin receptor 3A</fullName>
    </alternativeName>
    <alternativeName>
        <fullName evidence="26">Serotonin-gated ion channel receptor</fullName>
    </alternativeName>
</protein>
<gene>
    <name evidence="31" type="primary">LOC117347589</name>
</gene>
<evidence type="ECO:0000256" key="1">
    <source>
        <dbReference type="ARBA" id="ARBA00022448"/>
    </source>
</evidence>
<evidence type="ECO:0000259" key="28">
    <source>
        <dbReference type="Pfam" id="PF02931"/>
    </source>
</evidence>
<dbReference type="InterPro" id="IPR018000">
    <property type="entry name" value="Neurotransmitter_ion_chnl_CS"/>
</dbReference>
<dbReference type="Pfam" id="PF02931">
    <property type="entry name" value="Neur_chan_LBD"/>
    <property type="match status" value="1"/>
</dbReference>
<dbReference type="PROSITE" id="PS00236">
    <property type="entry name" value="NEUROTR_ION_CHANNEL"/>
    <property type="match status" value="1"/>
</dbReference>
<keyword evidence="5 27" id="KW-1133">Transmembrane helix</keyword>
<dbReference type="FunFam" id="2.70.170.10:FF:000017">
    <property type="entry name" value="5-hydroxytryptamine receptor 3A"/>
    <property type="match status" value="1"/>
</dbReference>
<dbReference type="Pfam" id="PF02932">
    <property type="entry name" value="Neur_chan_memb"/>
    <property type="match status" value="1"/>
</dbReference>
<dbReference type="OrthoDB" id="410315at2759"/>
<comment type="subunit">
    <text evidence="22">Forms homopentameric as well as heteropentameric serotonin-activated cation-selective channel complexes with HTR3B or HTR3C or HTR3D or HTR3E. The homomeric complex is functional but exhibits low conductance with modified voltage dependence, and decreased agonist and antagonist affinity. Heteropentameric complexes display properties which resemble that of neuronal serotonin-activated channels in vivo. Interacts with RIC3.</text>
</comment>
<evidence type="ECO:0000256" key="15">
    <source>
        <dbReference type="ARBA" id="ARBA00034104"/>
    </source>
</evidence>
<dbReference type="PRINTS" id="PR01709">
    <property type="entry name" value="5HT3ARECEPTR"/>
</dbReference>
<evidence type="ECO:0000256" key="19">
    <source>
        <dbReference type="ARBA" id="ARBA00036634"/>
    </source>
</evidence>
<dbReference type="InterPro" id="IPR049944">
    <property type="entry name" value="LGIC_TM_5-HT3"/>
</dbReference>
<keyword evidence="14 27" id="KW-0407">Ion channel</keyword>
<dbReference type="Gene3D" id="2.70.170.10">
    <property type="entry name" value="Neurotransmitter-gated ion-channel ligand-binding domain"/>
    <property type="match status" value="1"/>
</dbReference>
<dbReference type="GO" id="GO:0045211">
    <property type="term" value="C:postsynaptic membrane"/>
    <property type="evidence" value="ECO:0007669"/>
    <property type="project" value="UniProtKB-SubCell"/>
</dbReference>
<evidence type="ECO:0000313" key="31">
    <source>
        <dbReference type="RefSeq" id="XP_033774596.1"/>
    </source>
</evidence>
<feature type="transmembrane region" description="Helical" evidence="27">
    <location>
        <begin position="254"/>
        <end position="277"/>
    </location>
</feature>
<keyword evidence="3 27" id="KW-0812">Transmembrane</keyword>
<feature type="transmembrane region" description="Helical" evidence="27">
    <location>
        <begin position="318"/>
        <end position="338"/>
    </location>
</feature>
<dbReference type="InterPro" id="IPR008132">
    <property type="entry name" value="5HT3_rcpt"/>
</dbReference>
<keyword evidence="11" id="KW-0325">Glycoprotein</keyword>
<dbReference type="SUPFAM" id="SSF63712">
    <property type="entry name" value="Nicotinic receptor ligand binding domain-like"/>
    <property type="match status" value="1"/>
</dbReference>
<dbReference type="InterPro" id="IPR006029">
    <property type="entry name" value="Neurotrans-gated_channel_TM"/>
</dbReference>
<dbReference type="PRINTS" id="PR00252">
    <property type="entry name" value="NRIONCHANNEL"/>
</dbReference>
<organism evidence="30 31">
    <name type="scientific">Geotrypetes seraphini</name>
    <name type="common">Gaboon caecilian</name>
    <name type="synonym">Caecilia seraphini</name>
    <dbReference type="NCBI Taxonomy" id="260995"/>
    <lineage>
        <taxon>Eukaryota</taxon>
        <taxon>Metazoa</taxon>
        <taxon>Chordata</taxon>
        <taxon>Craniata</taxon>
        <taxon>Vertebrata</taxon>
        <taxon>Euteleostomi</taxon>
        <taxon>Amphibia</taxon>
        <taxon>Gymnophiona</taxon>
        <taxon>Geotrypetes</taxon>
    </lineage>
</organism>
<evidence type="ECO:0000256" key="6">
    <source>
        <dbReference type="ARBA" id="ARBA00023018"/>
    </source>
</evidence>
<dbReference type="GeneID" id="117347589"/>
<evidence type="ECO:0000256" key="12">
    <source>
        <dbReference type="ARBA" id="ARBA00023257"/>
    </source>
</evidence>
<evidence type="ECO:0000256" key="11">
    <source>
        <dbReference type="ARBA" id="ARBA00023180"/>
    </source>
</evidence>
<comment type="similarity">
    <text evidence="21">Belongs to the ligand-gated ion channel (TC 1.A.9) family. 5-hydroxytryptamine receptor (TC 1.A.9.2) subfamily. HTR3A sub-subfamily.</text>
</comment>
<keyword evidence="9" id="KW-1015">Disulfide bond</keyword>
<keyword evidence="12" id="KW-0628">Postsynaptic cell membrane</keyword>
<evidence type="ECO:0000256" key="26">
    <source>
        <dbReference type="ARBA" id="ARBA00083210"/>
    </source>
</evidence>
<evidence type="ECO:0000259" key="29">
    <source>
        <dbReference type="Pfam" id="PF02932"/>
    </source>
</evidence>
<keyword evidence="4" id="KW-0732">Signal</keyword>
<comment type="catalytic activity">
    <reaction evidence="19">
        <text>Ca(2+)(in) = Ca(2+)(out)</text>
        <dbReference type="Rhea" id="RHEA:29671"/>
        <dbReference type="ChEBI" id="CHEBI:29108"/>
    </reaction>
</comment>
<dbReference type="SUPFAM" id="SSF90112">
    <property type="entry name" value="Neurotransmitter-gated ion-channel transmembrane pore"/>
    <property type="match status" value="1"/>
</dbReference>
<dbReference type="KEGG" id="gsh:117347589"/>
<comment type="catalytic activity">
    <reaction evidence="18">
        <text>Na(+)(in) = Na(+)(out)</text>
        <dbReference type="Rhea" id="RHEA:34963"/>
        <dbReference type="ChEBI" id="CHEBI:29101"/>
    </reaction>
</comment>
<feature type="domain" description="Neurotransmitter-gated ion-channel ligand-binding" evidence="28">
    <location>
        <begin position="54"/>
        <end position="253"/>
    </location>
</feature>
<evidence type="ECO:0000256" key="16">
    <source>
        <dbReference type="ARBA" id="ARBA00034269"/>
    </source>
</evidence>
<dbReference type="InParanoid" id="A0A6P8PG60"/>
<keyword evidence="6" id="KW-0770">Synapse</keyword>
<sequence length="493" mass="57552">MRMFIIITLRYEGMHRVENRSVQHITCGTLHEAQGATGEEICDPANTNESTYIQLFNHLMTGYKKDVRPVRNWRNTTIVEIGIIVRAILDVDEKNEILRSYIWYRQFWKDEFLTWDPEKFDCIENISIPIERIWVPDILINEFVDSKMSPSIPYVYVTSDGKVRNYKPIQAVTSCSLNIYNFPFDLQICSLTFVSWLHVKEDIDLKLWNESLYDRDDKGEWEVCNVTHQRCEYKESNDTFAEMRFMILIRRRPLFYVVNLLLPSMFLMMMDIVGFYLPPNCGERVSFKITLLLGYSVFLIIVSDTLPATATQTPLIGVYFAVCMALLVISLTETILVVRLVHNQHLKSQVPHWMNYLVLEKIAVILCIQDKRRFQMAQTQSSEISLQKENSASTAKFSHYSREDSKDYEKTLPQQEGAHVVDNILQEITAIRQQLKRQENPDTGKKWLEVGYVLDVLFFWIYLVALLASGISLSLLWTLWQKELAAPKCQMES</sequence>
<dbReference type="InterPro" id="IPR006201">
    <property type="entry name" value="Neur_channel"/>
</dbReference>
<dbReference type="Proteomes" id="UP000515159">
    <property type="component" value="Chromosome 13"/>
</dbReference>
<name>A0A6P8PG60_GEOSA</name>
<accession>A0A6P8PG60</accession>
<dbReference type="Gene3D" id="1.20.58.390">
    <property type="entry name" value="Neurotransmitter-gated ion-channel transmembrane domain"/>
    <property type="match status" value="1"/>
</dbReference>
<dbReference type="InterPro" id="IPR038050">
    <property type="entry name" value="Neuro_actylchol_rec"/>
</dbReference>
<evidence type="ECO:0000256" key="17">
    <source>
        <dbReference type="ARBA" id="ARBA00034430"/>
    </source>
</evidence>
<evidence type="ECO:0000256" key="18">
    <source>
        <dbReference type="ARBA" id="ARBA00036239"/>
    </source>
</evidence>
<dbReference type="InterPro" id="IPR036734">
    <property type="entry name" value="Neur_chan_lig-bd_sf"/>
</dbReference>
<evidence type="ECO:0000256" key="20">
    <source>
        <dbReference type="ARBA" id="ARBA00037540"/>
    </source>
</evidence>
<dbReference type="FunCoup" id="A0A6P8PG60">
    <property type="interactions" value="254"/>
</dbReference>
<dbReference type="NCBIfam" id="TIGR00860">
    <property type="entry name" value="LIC"/>
    <property type="match status" value="1"/>
</dbReference>
<dbReference type="GO" id="GO:0004888">
    <property type="term" value="F:transmembrane signaling receptor activity"/>
    <property type="evidence" value="ECO:0007669"/>
    <property type="project" value="InterPro"/>
</dbReference>